<dbReference type="EMBL" id="JH711582">
    <property type="protein sequence ID" value="EIW78101.1"/>
    <property type="molecule type" value="Genomic_DNA"/>
</dbReference>
<gene>
    <name evidence="2" type="ORF">CONPUDRAFT_156111</name>
</gene>
<proteinExistence type="predicted"/>
<comment type="caution">
    <text evidence="2">The sequence shown here is derived from an EMBL/GenBank/DDBJ whole genome shotgun (WGS) entry which is preliminary data.</text>
</comment>
<reference evidence="3" key="1">
    <citation type="journal article" date="2012" name="Science">
        <title>The Paleozoic origin of enzymatic lignin decomposition reconstructed from 31 fungal genomes.</title>
        <authorList>
            <person name="Floudas D."/>
            <person name="Binder M."/>
            <person name="Riley R."/>
            <person name="Barry K."/>
            <person name="Blanchette R.A."/>
            <person name="Henrissat B."/>
            <person name="Martinez A.T."/>
            <person name="Otillar R."/>
            <person name="Spatafora J.W."/>
            <person name="Yadav J.S."/>
            <person name="Aerts A."/>
            <person name="Benoit I."/>
            <person name="Boyd A."/>
            <person name="Carlson A."/>
            <person name="Copeland A."/>
            <person name="Coutinho P.M."/>
            <person name="de Vries R.P."/>
            <person name="Ferreira P."/>
            <person name="Findley K."/>
            <person name="Foster B."/>
            <person name="Gaskell J."/>
            <person name="Glotzer D."/>
            <person name="Gorecki P."/>
            <person name="Heitman J."/>
            <person name="Hesse C."/>
            <person name="Hori C."/>
            <person name="Igarashi K."/>
            <person name="Jurgens J.A."/>
            <person name="Kallen N."/>
            <person name="Kersten P."/>
            <person name="Kohler A."/>
            <person name="Kuees U."/>
            <person name="Kumar T.K.A."/>
            <person name="Kuo A."/>
            <person name="LaButti K."/>
            <person name="Larrondo L.F."/>
            <person name="Lindquist E."/>
            <person name="Ling A."/>
            <person name="Lombard V."/>
            <person name="Lucas S."/>
            <person name="Lundell T."/>
            <person name="Martin R."/>
            <person name="McLaughlin D.J."/>
            <person name="Morgenstern I."/>
            <person name="Morin E."/>
            <person name="Murat C."/>
            <person name="Nagy L.G."/>
            <person name="Nolan M."/>
            <person name="Ohm R.A."/>
            <person name="Patyshakuliyeva A."/>
            <person name="Rokas A."/>
            <person name="Ruiz-Duenas F.J."/>
            <person name="Sabat G."/>
            <person name="Salamov A."/>
            <person name="Samejima M."/>
            <person name="Schmutz J."/>
            <person name="Slot J.C."/>
            <person name="St John F."/>
            <person name="Stenlid J."/>
            <person name="Sun H."/>
            <person name="Sun S."/>
            <person name="Syed K."/>
            <person name="Tsang A."/>
            <person name="Wiebenga A."/>
            <person name="Young D."/>
            <person name="Pisabarro A."/>
            <person name="Eastwood D.C."/>
            <person name="Martin F."/>
            <person name="Cullen D."/>
            <person name="Grigoriev I.V."/>
            <person name="Hibbett D.S."/>
        </authorList>
    </citation>
    <scope>NUCLEOTIDE SEQUENCE [LARGE SCALE GENOMIC DNA]</scope>
    <source>
        <strain evidence="3">RWD-64-598 SS2</strain>
    </source>
</reference>
<protein>
    <submittedName>
        <fullName evidence="2">Uncharacterized protein</fullName>
    </submittedName>
</protein>
<keyword evidence="3" id="KW-1185">Reference proteome</keyword>
<dbReference type="AlphaFoldDB" id="A0A5M3MHJ7"/>
<accession>A0A5M3MHJ7</accession>
<evidence type="ECO:0000256" key="1">
    <source>
        <dbReference type="SAM" id="MobiDB-lite"/>
    </source>
</evidence>
<dbReference type="KEGG" id="cput:CONPUDRAFT_156111"/>
<sequence>MDAIIRWGGRHEGGPQRVGEGGGAGTRGNERVEVRDGVEWVPTPLLSDHLTTIPHLNPLIAPGAGAPSLADALGASLASSPPIVDRRSPASR</sequence>
<name>A0A5M3MHJ7_CONPW</name>
<dbReference type="RefSeq" id="XP_007771192.1">
    <property type="nucleotide sequence ID" value="XM_007773002.1"/>
</dbReference>
<evidence type="ECO:0000313" key="3">
    <source>
        <dbReference type="Proteomes" id="UP000053558"/>
    </source>
</evidence>
<dbReference type="Proteomes" id="UP000053558">
    <property type="component" value="Unassembled WGS sequence"/>
</dbReference>
<feature type="region of interest" description="Disordered" evidence="1">
    <location>
        <begin position="1"/>
        <end position="29"/>
    </location>
</feature>
<dbReference type="GeneID" id="19203525"/>
<evidence type="ECO:0000313" key="2">
    <source>
        <dbReference type="EMBL" id="EIW78101.1"/>
    </source>
</evidence>
<organism evidence="2 3">
    <name type="scientific">Coniophora puteana (strain RWD-64-598)</name>
    <name type="common">Brown rot fungus</name>
    <dbReference type="NCBI Taxonomy" id="741705"/>
    <lineage>
        <taxon>Eukaryota</taxon>
        <taxon>Fungi</taxon>
        <taxon>Dikarya</taxon>
        <taxon>Basidiomycota</taxon>
        <taxon>Agaricomycotina</taxon>
        <taxon>Agaricomycetes</taxon>
        <taxon>Agaricomycetidae</taxon>
        <taxon>Boletales</taxon>
        <taxon>Coniophorineae</taxon>
        <taxon>Coniophoraceae</taxon>
        <taxon>Coniophora</taxon>
    </lineage>
</organism>